<dbReference type="PANTHER" id="PTHR11236">
    <property type="entry name" value="AMINOBENZOATE/ANTHRANILATE SYNTHASE"/>
    <property type="match status" value="1"/>
</dbReference>
<keyword evidence="2" id="KW-0808">Transferase</keyword>
<dbReference type="Pfam" id="PF04715">
    <property type="entry name" value="Anth_synt_I_N"/>
    <property type="match status" value="1"/>
</dbReference>
<evidence type="ECO:0000256" key="1">
    <source>
        <dbReference type="ARBA" id="ARBA00013139"/>
    </source>
</evidence>
<dbReference type="Proteomes" id="UP000613160">
    <property type="component" value="Unassembled WGS sequence"/>
</dbReference>
<gene>
    <name evidence="5" type="primary">pabB</name>
    <name evidence="5" type="ORF">GCM10011335_04590</name>
</gene>
<evidence type="ECO:0000259" key="3">
    <source>
        <dbReference type="Pfam" id="PF00425"/>
    </source>
</evidence>
<evidence type="ECO:0000313" key="6">
    <source>
        <dbReference type="Proteomes" id="UP000613160"/>
    </source>
</evidence>
<evidence type="ECO:0000259" key="4">
    <source>
        <dbReference type="Pfam" id="PF04715"/>
    </source>
</evidence>
<dbReference type="InterPro" id="IPR006805">
    <property type="entry name" value="Anth_synth_I_N"/>
</dbReference>
<dbReference type="InterPro" id="IPR019999">
    <property type="entry name" value="Anth_synth_I-like"/>
</dbReference>
<dbReference type="SUPFAM" id="SSF56322">
    <property type="entry name" value="ADC synthase"/>
    <property type="match status" value="1"/>
</dbReference>
<evidence type="ECO:0000313" key="5">
    <source>
        <dbReference type="EMBL" id="GGD04843.1"/>
    </source>
</evidence>
<evidence type="ECO:0000256" key="2">
    <source>
        <dbReference type="ARBA" id="ARBA00022679"/>
    </source>
</evidence>
<dbReference type="GO" id="GO:0000162">
    <property type="term" value="P:L-tryptophan biosynthetic process"/>
    <property type="evidence" value="ECO:0007669"/>
    <property type="project" value="TreeGrafter"/>
</dbReference>
<reference evidence="5" key="1">
    <citation type="journal article" date="2014" name="Int. J. Syst. Evol. Microbiol.">
        <title>Complete genome sequence of Corynebacterium casei LMG S-19264T (=DSM 44701T), isolated from a smear-ripened cheese.</title>
        <authorList>
            <consortium name="US DOE Joint Genome Institute (JGI-PGF)"/>
            <person name="Walter F."/>
            <person name="Albersmeier A."/>
            <person name="Kalinowski J."/>
            <person name="Ruckert C."/>
        </authorList>
    </citation>
    <scope>NUCLEOTIDE SEQUENCE</scope>
    <source>
        <strain evidence="5">CGMCC 1.15493</strain>
    </source>
</reference>
<dbReference type="PANTHER" id="PTHR11236:SF50">
    <property type="entry name" value="AMINODEOXYCHORISMATE SYNTHASE COMPONENT 1"/>
    <property type="match status" value="1"/>
</dbReference>
<dbReference type="PRINTS" id="PR00095">
    <property type="entry name" value="ANTSNTHASEI"/>
</dbReference>
<dbReference type="InterPro" id="IPR015890">
    <property type="entry name" value="Chorismate_C"/>
</dbReference>
<dbReference type="NCBIfam" id="TIGR00553">
    <property type="entry name" value="pabB"/>
    <property type="match status" value="1"/>
</dbReference>
<dbReference type="GO" id="GO:0046820">
    <property type="term" value="F:4-amino-4-deoxychorismate synthase activity"/>
    <property type="evidence" value="ECO:0007669"/>
    <property type="project" value="UniProtKB-EC"/>
</dbReference>
<dbReference type="AlphaFoldDB" id="A0A916XSQ2"/>
<dbReference type="InterPro" id="IPR005801">
    <property type="entry name" value="ADC_synthase"/>
</dbReference>
<protein>
    <recommendedName>
        <fullName evidence="1">aminodeoxychorismate synthase</fullName>
        <ecNumber evidence="1">2.6.1.85</ecNumber>
    </recommendedName>
</protein>
<dbReference type="Pfam" id="PF00425">
    <property type="entry name" value="Chorismate_bind"/>
    <property type="match status" value="1"/>
</dbReference>
<dbReference type="Gene3D" id="3.60.120.10">
    <property type="entry name" value="Anthranilate synthase"/>
    <property type="match status" value="1"/>
</dbReference>
<name>A0A916XSQ2_9HYPH</name>
<proteinExistence type="predicted"/>
<organism evidence="5 6">
    <name type="scientific">Aureimonas glaciei</name>
    <dbReference type="NCBI Taxonomy" id="1776957"/>
    <lineage>
        <taxon>Bacteria</taxon>
        <taxon>Pseudomonadati</taxon>
        <taxon>Pseudomonadota</taxon>
        <taxon>Alphaproteobacteria</taxon>
        <taxon>Hyphomicrobiales</taxon>
        <taxon>Aurantimonadaceae</taxon>
        <taxon>Aureimonas</taxon>
    </lineage>
</organism>
<comment type="caution">
    <text evidence="5">The sequence shown here is derived from an EMBL/GenBank/DDBJ whole genome shotgun (WGS) entry which is preliminary data.</text>
</comment>
<feature type="domain" description="Anthranilate synthase component I N-terminal" evidence="4">
    <location>
        <begin position="15"/>
        <end position="148"/>
    </location>
</feature>
<dbReference type="RefSeq" id="WP_373289533.1">
    <property type="nucleotide sequence ID" value="NZ_BMJJ01000001.1"/>
</dbReference>
<dbReference type="InterPro" id="IPR005802">
    <property type="entry name" value="ADC_synth_comp_1"/>
</dbReference>
<accession>A0A916XSQ2</accession>
<keyword evidence="6" id="KW-1185">Reference proteome</keyword>
<feature type="domain" description="Chorismate-utilising enzyme C-terminal" evidence="3">
    <location>
        <begin position="201"/>
        <end position="455"/>
    </location>
</feature>
<sequence length="467" mass="49773">MLHIPAMGQRRIDFMEPAEAAGRLRGLGGLAFLDSALPHGALGRHAYVAAAPFAAFTVDAEGACFAGERLPGPPLEALRAVLRRFPLVPAAGLPPFQGGAIGVFGYDFAHHLERLASPGDLDPSEPSLRLNFYDTILAFDLVERTATILSSGHPETGTEARRRRAERQTDAFLAALAQPQDNAVPAGRGAALDWTSNFTPESYGAAIGKVRDYILSGDIYQANIAQQFTAPLPEDFDAFAFYLRLRAENPAPFAAFLDFPGLTIASSSPERFLKLGGADVETRPIKGTAPRSADPDEDRAFSEGLLASEKDRAENVMIVDLLRNDLARVATPDSVEVPVLCGLETYASVHHLVSVVTAKLREGMDGLDLLAAAFPGGSITGAPKLRAMDIITEIEDRARGTYCGSIGYLGFDGSLDLNIAIRTVTLQNNRATLQAGGGITILSEPEAEYAETFAKAARVFSAFGGKT</sequence>
<dbReference type="EC" id="2.6.1.85" evidence="1"/>
<reference evidence="5" key="2">
    <citation type="submission" date="2020-09" db="EMBL/GenBank/DDBJ databases">
        <authorList>
            <person name="Sun Q."/>
            <person name="Zhou Y."/>
        </authorList>
    </citation>
    <scope>NUCLEOTIDE SEQUENCE</scope>
    <source>
        <strain evidence="5">CGMCC 1.15493</strain>
    </source>
</reference>
<dbReference type="EMBL" id="BMJJ01000001">
    <property type="protein sequence ID" value="GGD04843.1"/>
    <property type="molecule type" value="Genomic_DNA"/>
</dbReference>
<dbReference type="GO" id="GO:0009396">
    <property type="term" value="P:folic acid-containing compound biosynthetic process"/>
    <property type="evidence" value="ECO:0007669"/>
    <property type="project" value="InterPro"/>
</dbReference>